<protein>
    <submittedName>
        <fullName evidence="2">Uncharacterized protein</fullName>
    </submittedName>
</protein>
<organism evidence="2 3">
    <name type="scientific">Cryobacterium psychrotolerans</name>
    <dbReference type="NCBI Taxonomy" id="386301"/>
    <lineage>
        <taxon>Bacteria</taxon>
        <taxon>Bacillati</taxon>
        <taxon>Actinomycetota</taxon>
        <taxon>Actinomycetes</taxon>
        <taxon>Micrococcales</taxon>
        <taxon>Microbacteriaceae</taxon>
        <taxon>Cryobacterium</taxon>
    </lineage>
</organism>
<dbReference type="SUPFAM" id="SSF54523">
    <property type="entry name" value="Pili subunits"/>
    <property type="match status" value="1"/>
</dbReference>
<evidence type="ECO:0000313" key="3">
    <source>
        <dbReference type="Proteomes" id="UP000198701"/>
    </source>
</evidence>
<name>A0A1G9AQY7_9MICO</name>
<keyword evidence="3" id="KW-1185">Reference proteome</keyword>
<gene>
    <name evidence="2" type="ORF">SAMN05216282_104204</name>
</gene>
<dbReference type="InterPro" id="IPR012902">
    <property type="entry name" value="N_methyl_site"/>
</dbReference>
<dbReference type="InterPro" id="IPR045584">
    <property type="entry name" value="Pilin-like"/>
</dbReference>
<feature type="transmembrane region" description="Helical" evidence="1">
    <location>
        <begin position="21"/>
        <end position="40"/>
    </location>
</feature>
<evidence type="ECO:0000256" key="1">
    <source>
        <dbReference type="SAM" id="Phobius"/>
    </source>
</evidence>
<proteinExistence type="predicted"/>
<evidence type="ECO:0000313" key="2">
    <source>
        <dbReference type="EMBL" id="SDK29254.1"/>
    </source>
</evidence>
<dbReference type="Pfam" id="PF07963">
    <property type="entry name" value="N_methyl"/>
    <property type="match status" value="1"/>
</dbReference>
<dbReference type="RefSeq" id="WP_134575349.1">
    <property type="nucleotide sequence ID" value="NZ_FNFU01000004.1"/>
</dbReference>
<dbReference type="EMBL" id="FNFU01000004">
    <property type="protein sequence ID" value="SDK29254.1"/>
    <property type="molecule type" value="Genomic_DNA"/>
</dbReference>
<dbReference type="AlphaFoldDB" id="A0A1G9AQY7"/>
<dbReference type="Proteomes" id="UP000198701">
    <property type="component" value="Unassembled WGS sequence"/>
</dbReference>
<keyword evidence="1" id="KW-0812">Transmembrane</keyword>
<sequence>MNKRLRVNRGPCEAGFGLIEIVVSMFLLGLLSVAFLPLLVTSLQTSVRNSTIATATQLVNQQMEQARAAGDTCSLITAFGSASLAVVPPDARGVSYQPTRNVESCSAVVAYPTTVKVIVSVSVVGSTAPAQTASTRIYLRAP</sequence>
<reference evidence="2 3" key="1">
    <citation type="submission" date="2016-10" db="EMBL/GenBank/DDBJ databases">
        <authorList>
            <person name="de Groot N.N."/>
        </authorList>
    </citation>
    <scope>NUCLEOTIDE SEQUENCE [LARGE SCALE GENOMIC DNA]</scope>
    <source>
        <strain evidence="2 3">CGMCC 1.5382</strain>
    </source>
</reference>
<keyword evidence="1" id="KW-1133">Transmembrane helix</keyword>
<accession>A0A1G9AQY7</accession>
<keyword evidence="1" id="KW-0472">Membrane</keyword>
<dbReference type="OrthoDB" id="5123990at2"/>
<dbReference type="STRING" id="386301.SAMN05216282_104204"/>